<name>A0A397E8D6_APHAT</name>
<sequence>MAGRKFEDLVDQFDKSNSYCLNEDPSFGYGNLFIGDESLVLKSEADEQLLIHLEFKEAVKIHSISLKAPKDGTSDPDVLPFIAVSAGTSTADLERVSSVLNAHAAIAFVCLDVANGYSEHFVDAVRLVRAQHPTHTIIAGNVVTGEMVEELVLSGADIIKIGIGPGSVCTTRKQTGVGYPQLSAVLESADAAHGLRGHVISDGGCTCPGDVAKAFGAGADFVMLGGMLAGHDESGGDVIETTDGQLVKRFYGMSSATAMKKHAGGVAEYRSSEGKSVTVPYRGPVDKTIKDILGGVRSTCTYVGAGQLKELTKRTTFIRVSQQLNEVFGKAPNEQEEDARVTLATKAKTTT</sequence>
<evidence type="ECO:0000313" key="13">
    <source>
        <dbReference type="EMBL" id="RHY78434.1"/>
    </source>
</evidence>
<feature type="binding site" evidence="8">
    <location>
        <position position="166"/>
    </location>
    <ligand>
        <name>K(+)</name>
        <dbReference type="ChEBI" id="CHEBI:29103"/>
    </ligand>
</feature>
<evidence type="ECO:0000313" key="14">
    <source>
        <dbReference type="EMBL" id="RHZ20968.1"/>
    </source>
</evidence>
<dbReference type="Proteomes" id="UP000266196">
    <property type="component" value="Unassembled WGS sequence"/>
</dbReference>
<proteinExistence type="inferred from homology"/>
<evidence type="ECO:0000256" key="1">
    <source>
        <dbReference type="ARBA" id="ARBA00022631"/>
    </source>
</evidence>
<comment type="function">
    <text evidence="6 8">Catalyzes the irreversible NADPH-dependent deamination of GMP to IMP. It functions in the conversion of nucleobase, nucleoside and nucleotide derivatives of G to A nucleotides, and in maintaining the intracellular balance of A and G nucleotides.</text>
</comment>
<dbReference type="InterPro" id="IPR005993">
    <property type="entry name" value="GMPR"/>
</dbReference>
<reference evidence="16 17" key="1">
    <citation type="submission" date="2018-08" db="EMBL/GenBank/DDBJ databases">
        <title>Aphanomyces genome sequencing and annotation.</title>
        <authorList>
            <person name="Minardi D."/>
            <person name="Oidtmann B."/>
            <person name="Van Der Giezen M."/>
            <person name="Studholme D.J."/>
        </authorList>
    </citation>
    <scope>NUCLEOTIDE SEQUENCE [LARGE SCALE GENOMIC DNA]</scope>
    <source>
        <strain evidence="15 18">197901</strain>
        <strain evidence="12 19">D2</strain>
        <strain evidence="14 21">FDL457</strain>
        <strain evidence="10 16">Kv</strain>
        <strain evidence="11 17">SA</strain>
        <strain evidence="13 20">Si</strain>
    </source>
</reference>
<dbReference type="Proteomes" id="UP000265427">
    <property type="component" value="Unassembled WGS sequence"/>
</dbReference>
<feature type="active site" description="Thioimidate intermediate" evidence="8">
    <location>
        <position position="169"/>
    </location>
</feature>
<dbReference type="EMBL" id="QUSZ01006026">
    <property type="protein sequence ID" value="RHY07236.1"/>
    <property type="molecule type" value="Genomic_DNA"/>
</dbReference>
<keyword evidence="2 8" id="KW-0479">Metal-binding</keyword>
<evidence type="ECO:0000313" key="21">
    <source>
        <dbReference type="Proteomes" id="UP000286510"/>
    </source>
</evidence>
<evidence type="ECO:0000256" key="6">
    <source>
        <dbReference type="ARBA" id="ARBA00037691"/>
    </source>
</evidence>
<dbReference type="Proteomes" id="UP000265716">
    <property type="component" value="Unassembled WGS sequence"/>
</dbReference>
<dbReference type="SUPFAM" id="SSF49785">
    <property type="entry name" value="Galactose-binding domain-like"/>
    <property type="match status" value="1"/>
</dbReference>
<dbReference type="EMBL" id="QUTB01000018">
    <property type="protein sequence ID" value="RHY78434.1"/>
    <property type="molecule type" value="Genomic_DNA"/>
</dbReference>
<dbReference type="VEuPathDB" id="FungiDB:H257_09204"/>
<dbReference type="EMBL" id="QUTC01003588">
    <property type="protein sequence ID" value="RHY69217.1"/>
    <property type="molecule type" value="Genomic_DNA"/>
</dbReference>
<feature type="binding site" evidence="8">
    <location>
        <position position="169"/>
    </location>
    <ligand>
        <name>K(+)</name>
        <dbReference type="ChEBI" id="CHEBI:29103"/>
    </ligand>
</feature>
<dbReference type="InterPro" id="IPR008979">
    <property type="entry name" value="Galactose-bd-like_sf"/>
</dbReference>
<feature type="binding site" evidence="8">
    <location>
        <begin position="225"/>
        <end position="226"/>
    </location>
    <ligand>
        <name>GMP</name>
        <dbReference type="ChEBI" id="CHEBI:58115"/>
    </ligand>
</feature>
<dbReference type="EMBL" id="QUTF01012876">
    <property type="protein sequence ID" value="RHZ20968.1"/>
    <property type="molecule type" value="Genomic_DNA"/>
</dbReference>
<feature type="binding site" description="in other chain" evidence="8">
    <location>
        <position position="253"/>
    </location>
    <ligand>
        <name>NADP(+)</name>
        <dbReference type="ChEBI" id="CHEBI:58349"/>
        <note>ligand shared between two neighboring subunits</note>
    </ligand>
</feature>
<dbReference type="Pfam" id="PF06201">
    <property type="entry name" value="PITH"/>
    <property type="match status" value="1"/>
</dbReference>
<evidence type="ECO:0000313" key="10">
    <source>
        <dbReference type="EMBL" id="RHY07236.1"/>
    </source>
</evidence>
<evidence type="ECO:0000256" key="7">
    <source>
        <dbReference type="ARBA" id="ARBA00048616"/>
    </source>
</evidence>
<dbReference type="EC" id="1.7.1.7" evidence="8"/>
<dbReference type="PANTHER" id="PTHR43170">
    <property type="entry name" value="GMP REDUCTASE"/>
    <property type="match status" value="1"/>
</dbReference>
<feature type="binding site" evidence="8">
    <location>
        <begin position="202"/>
        <end position="204"/>
    </location>
    <ligand>
        <name>GMP</name>
        <dbReference type="ChEBI" id="CHEBI:58115"/>
    </ligand>
</feature>
<dbReference type="PROSITE" id="PS00487">
    <property type="entry name" value="IMP_DH_GMP_RED"/>
    <property type="match status" value="1"/>
</dbReference>
<evidence type="ECO:0000313" key="15">
    <source>
        <dbReference type="EMBL" id="RHZ41867.1"/>
    </source>
</evidence>
<dbReference type="InterPro" id="IPR050139">
    <property type="entry name" value="GMP_reductase"/>
</dbReference>
<dbReference type="PROSITE" id="PS51532">
    <property type="entry name" value="PITH"/>
    <property type="match status" value="1"/>
</dbReference>
<dbReference type="PANTHER" id="PTHR43170:SF5">
    <property type="entry name" value="GMP REDUCTASE"/>
    <property type="match status" value="1"/>
</dbReference>
<keyword evidence="1 8" id="KW-0659">Purine metabolism</keyword>
<dbReference type="InterPro" id="IPR013785">
    <property type="entry name" value="Aldolase_TIM"/>
</dbReference>
<dbReference type="GO" id="GO:0006163">
    <property type="term" value="P:purine nucleotide metabolic process"/>
    <property type="evidence" value="ECO:0007669"/>
    <property type="project" value="UniProtKB-UniRule"/>
</dbReference>
<feature type="binding site" evidence="8">
    <location>
        <begin position="252"/>
        <end position="254"/>
    </location>
    <ligand>
        <name>GMP</name>
        <dbReference type="ChEBI" id="CHEBI:58115"/>
    </ligand>
</feature>
<keyword evidence="4 8" id="KW-0630">Potassium</keyword>
<feature type="binding site" evidence="8">
    <location>
        <position position="172"/>
    </location>
    <ligand>
        <name>K(+)</name>
        <dbReference type="ChEBI" id="CHEBI:29103"/>
    </ligand>
</feature>
<dbReference type="InterPro" id="IPR010400">
    <property type="entry name" value="PITH_dom"/>
</dbReference>
<dbReference type="NCBIfam" id="NF003470">
    <property type="entry name" value="PRK05096.1"/>
    <property type="match status" value="1"/>
</dbReference>
<comment type="catalytic activity">
    <reaction evidence="7 8">
        <text>IMP + NH4(+) + NADP(+) = GMP + NADPH + 2 H(+)</text>
        <dbReference type="Rhea" id="RHEA:17185"/>
        <dbReference type="ChEBI" id="CHEBI:15378"/>
        <dbReference type="ChEBI" id="CHEBI:28938"/>
        <dbReference type="ChEBI" id="CHEBI:57783"/>
        <dbReference type="ChEBI" id="CHEBI:58053"/>
        <dbReference type="ChEBI" id="CHEBI:58115"/>
        <dbReference type="ChEBI" id="CHEBI:58349"/>
        <dbReference type="EC" id="1.7.1.7"/>
    </reaction>
</comment>
<evidence type="ECO:0000313" key="12">
    <source>
        <dbReference type="EMBL" id="RHY74852.1"/>
    </source>
</evidence>
<dbReference type="SUPFAM" id="SSF51412">
    <property type="entry name" value="Inosine monophosphate dehydrogenase (IMPDH)"/>
    <property type="match status" value="1"/>
</dbReference>
<feature type="domain" description="PITH" evidence="9">
    <location>
        <begin position="1"/>
        <end position="183"/>
    </location>
</feature>
<feature type="binding site" description="in other chain" evidence="8">
    <location>
        <begin position="112"/>
        <end position="114"/>
    </location>
    <ligand>
        <name>NADP(+)</name>
        <dbReference type="ChEBI" id="CHEBI:58349"/>
        <note>ligand shared between two neighboring subunits</note>
    </ligand>
</feature>
<comment type="caution">
    <text evidence="8">Lacks conserved residue(s) required for the propagation of feature annotation.</text>
</comment>
<evidence type="ECO:0000256" key="8">
    <source>
        <dbReference type="HAMAP-Rule" id="MF_03195"/>
    </source>
</evidence>
<feature type="active site" description="Proton donor/acceptor" evidence="8">
    <location>
        <position position="171"/>
    </location>
</feature>
<keyword evidence="3 8" id="KW-0521">NADP</keyword>
<dbReference type="GO" id="GO:0006144">
    <property type="term" value="P:purine nucleobase metabolic process"/>
    <property type="evidence" value="ECO:0007669"/>
    <property type="project" value="UniProtKB-KW"/>
</dbReference>
<dbReference type="GO" id="GO:0003920">
    <property type="term" value="F:GMP reductase activity"/>
    <property type="evidence" value="ECO:0007669"/>
    <property type="project" value="UniProtKB-UniRule"/>
</dbReference>
<evidence type="ECO:0000313" key="19">
    <source>
        <dbReference type="Proteomes" id="UP000266643"/>
    </source>
</evidence>
<dbReference type="HAMAP" id="MF_00596">
    <property type="entry name" value="GMP_reduct_type1"/>
    <property type="match status" value="1"/>
</dbReference>
<dbReference type="Pfam" id="PF00478">
    <property type="entry name" value="IMPDH"/>
    <property type="match status" value="1"/>
</dbReference>
<evidence type="ECO:0000313" key="11">
    <source>
        <dbReference type="EMBL" id="RHY69217.1"/>
    </source>
</evidence>
<evidence type="ECO:0000256" key="3">
    <source>
        <dbReference type="ARBA" id="ARBA00022857"/>
    </source>
</evidence>
<feature type="binding site" evidence="8">
    <location>
        <begin position="298"/>
        <end position="301"/>
    </location>
    <ligand>
        <name>NADP(+)</name>
        <dbReference type="ChEBI" id="CHEBI:58349"/>
        <note>ligand shared between two neighboring subunits</note>
    </ligand>
</feature>
<dbReference type="EMBL" id="QUTD01002883">
    <property type="protein sequence ID" value="RHY74852.1"/>
    <property type="molecule type" value="Genomic_DNA"/>
</dbReference>
<dbReference type="GO" id="GO:1902560">
    <property type="term" value="C:GMP reductase complex"/>
    <property type="evidence" value="ECO:0007669"/>
    <property type="project" value="InterPro"/>
</dbReference>
<dbReference type="CDD" id="cd00381">
    <property type="entry name" value="IMPDH"/>
    <property type="match status" value="1"/>
</dbReference>
<gene>
    <name evidence="14" type="ORF">DYB26_003309</name>
    <name evidence="12" type="ORF">DYB30_003260</name>
    <name evidence="15" type="ORF">DYB31_000832</name>
    <name evidence="13" type="ORF">DYB34_005543</name>
    <name evidence="10" type="ORF">DYB36_006717</name>
    <name evidence="11" type="ORF">DYB38_007748</name>
</gene>
<protein>
    <recommendedName>
        <fullName evidence="8">GMP reductase</fullName>
        <shortName evidence="8">GMPR</shortName>
        <ecNumber evidence="8">1.7.1.7</ecNumber>
    </recommendedName>
    <alternativeName>
        <fullName evidence="8">Guanosine 5'-monophosphate oxidoreductase</fullName>
        <shortName evidence="8">Guanosine monophosphate reductase</shortName>
    </alternativeName>
</protein>
<evidence type="ECO:0000313" key="18">
    <source>
        <dbReference type="Proteomes" id="UP000266196"/>
    </source>
</evidence>
<accession>A0A397E8D6</accession>
<dbReference type="InterPro" id="IPR001093">
    <property type="entry name" value="IMP_DH_GMPRt"/>
</dbReference>
<dbReference type="EMBL" id="QUTE01000126">
    <property type="protein sequence ID" value="RHZ41867.1"/>
    <property type="molecule type" value="Genomic_DNA"/>
</dbReference>
<evidence type="ECO:0000259" key="9">
    <source>
        <dbReference type="PROSITE" id="PS51532"/>
    </source>
</evidence>
<dbReference type="AlphaFoldDB" id="A0A397E8D6"/>
<comment type="caution">
    <text evidence="12">The sequence shown here is derived from an EMBL/GenBank/DDBJ whole genome shotgun (WGS) entry which is preliminary data.</text>
</comment>
<evidence type="ECO:0000313" key="16">
    <source>
        <dbReference type="Proteomes" id="UP000265427"/>
    </source>
</evidence>
<evidence type="ECO:0000313" key="20">
    <source>
        <dbReference type="Proteomes" id="UP000283543"/>
    </source>
</evidence>
<dbReference type="Gene3D" id="3.20.20.70">
    <property type="entry name" value="Aldolase class I"/>
    <property type="match status" value="1"/>
</dbReference>
<dbReference type="SMART" id="SM01240">
    <property type="entry name" value="IMPDH"/>
    <property type="match status" value="1"/>
</dbReference>
<evidence type="ECO:0000256" key="5">
    <source>
        <dbReference type="ARBA" id="ARBA00023002"/>
    </source>
</evidence>
<keyword evidence="5 8" id="KW-0560">Oxidoreductase</keyword>
<evidence type="ECO:0000256" key="4">
    <source>
        <dbReference type="ARBA" id="ARBA00022958"/>
    </source>
</evidence>
<dbReference type="Proteomes" id="UP000286510">
    <property type="component" value="Unassembled WGS sequence"/>
</dbReference>
<feature type="binding site" description="in other chain" evidence="8">
    <location>
        <begin position="163"/>
        <end position="164"/>
    </location>
    <ligand>
        <name>NADP(+)</name>
        <dbReference type="ChEBI" id="CHEBI:58349"/>
        <note>ligand shared between two neighboring subunits</note>
    </ligand>
</feature>
<evidence type="ECO:0000313" key="17">
    <source>
        <dbReference type="Proteomes" id="UP000265716"/>
    </source>
</evidence>
<comment type="similarity">
    <text evidence="8">Belongs to the IMPDH/GMPR family. GuaC type 1 subfamily.</text>
</comment>
<evidence type="ECO:0000256" key="2">
    <source>
        <dbReference type="ARBA" id="ARBA00022723"/>
    </source>
</evidence>
<dbReference type="Proteomes" id="UP000283543">
    <property type="component" value="Unassembled WGS sequence"/>
</dbReference>
<dbReference type="GO" id="GO:0046872">
    <property type="term" value="F:metal ion binding"/>
    <property type="evidence" value="ECO:0007669"/>
    <property type="project" value="UniProtKB-KW"/>
</dbReference>
<feature type="binding site" description="in other chain" evidence="8">
    <location>
        <begin position="269"/>
        <end position="270"/>
    </location>
    <ligand>
        <name>NADP(+)</name>
        <dbReference type="ChEBI" id="CHEBI:58349"/>
        <note>ligand shared between two neighboring subunits</note>
    </ligand>
</feature>
<dbReference type="Proteomes" id="UP000266643">
    <property type="component" value="Unassembled WGS sequence"/>
</dbReference>
<comment type="subunit">
    <text evidence="8">Homotetramer.</text>
</comment>
<feature type="binding site" evidence="8">
    <location>
        <position position="164"/>
    </location>
    <ligand>
        <name>K(+)</name>
        <dbReference type="ChEBI" id="CHEBI:29103"/>
    </ligand>
</feature>
<organism evidence="12 19">
    <name type="scientific">Aphanomyces astaci</name>
    <name type="common">Crayfish plague agent</name>
    <dbReference type="NCBI Taxonomy" id="112090"/>
    <lineage>
        <taxon>Eukaryota</taxon>
        <taxon>Sar</taxon>
        <taxon>Stramenopiles</taxon>
        <taxon>Oomycota</taxon>
        <taxon>Saprolegniomycetes</taxon>
        <taxon>Saprolegniales</taxon>
        <taxon>Verrucalvaceae</taxon>
        <taxon>Aphanomyces</taxon>
    </lineage>
</organism>
<dbReference type="InterPro" id="IPR015875">
    <property type="entry name" value="IMP_DH/GMP_Rdtase_CS"/>
</dbReference>